<proteinExistence type="predicted"/>
<feature type="region of interest" description="Disordered" evidence="1">
    <location>
        <begin position="28"/>
        <end position="61"/>
    </location>
</feature>
<dbReference type="EMBL" id="EQ973789">
    <property type="protein sequence ID" value="EEF47410.1"/>
    <property type="molecule type" value="Genomic_DNA"/>
</dbReference>
<dbReference type="InterPro" id="IPR000095">
    <property type="entry name" value="CRIB_dom"/>
</dbReference>
<feature type="domain" description="CRIB" evidence="2">
    <location>
        <begin position="108"/>
        <end position="121"/>
    </location>
</feature>
<evidence type="ECO:0000256" key="1">
    <source>
        <dbReference type="SAM" id="MobiDB-lite"/>
    </source>
</evidence>
<dbReference type="GO" id="GO:0005886">
    <property type="term" value="C:plasma membrane"/>
    <property type="evidence" value="ECO:0000318"/>
    <property type="project" value="GO_Central"/>
</dbReference>
<dbReference type="Pfam" id="PF00786">
    <property type="entry name" value="PBD"/>
    <property type="match status" value="1"/>
</dbReference>
<evidence type="ECO:0000259" key="2">
    <source>
        <dbReference type="PROSITE" id="PS50108"/>
    </source>
</evidence>
<dbReference type="Gene3D" id="3.90.810.10">
    <property type="entry name" value="CRIB domain"/>
    <property type="match status" value="1"/>
</dbReference>
<evidence type="ECO:0000313" key="4">
    <source>
        <dbReference type="Proteomes" id="UP000008311"/>
    </source>
</evidence>
<reference evidence="4" key="1">
    <citation type="journal article" date="2010" name="Nat. Biotechnol.">
        <title>Draft genome sequence of the oilseed species Ricinus communis.</title>
        <authorList>
            <person name="Chan A.P."/>
            <person name="Crabtree J."/>
            <person name="Zhao Q."/>
            <person name="Lorenzi H."/>
            <person name="Orvis J."/>
            <person name="Puiu D."/>
            <person name="Melake-Berhan A."/>
            <person name="Jones K.M."/>
            <person name="Redman J."/>
            <person name="Chen G."/>
            <person name="Cahoon E.B."/>
            <person name="Gedil M."/>
            <person name="Stanke M."/>
            <person name="Haas B.J."/>
            <person name="Wortman J.R."/>
            <person name="Fraser-Liggett C.M."/>
            <person name="Ravel J."/>
            <person name="Rabinowicz P.D."/>
        </authorList>
    </citation>
    <scope>NUCLEOTIDE SEQUENCE [LARGE SCALE GENOMIC DNA]</scope>
    <source>
        <strain evidence="4">cv. Hale</strain>
    </source>
</reference>
<dbReference type="eggNOG" id="ENOG502S24M">
    <property type="taxonomic scope" value="Eukaryota"/>
</dbReference>
<dbReference type="FunCoup" id="B9RM87">
    <property type="interactions" value="132"/>
</dbReference>
<name>B9RM87_RICCO</name>
<dbReference type="InParanoid" id="B9RM87"/>
<accession>B9RM87</accession>
<gene>
    <name evidence="3" type="ORF">RCOM_1078570</name>
</gene>
<dbReference type="Proteomes" id="UP000008311">
    <property type="component" value="Unassembled WGS sequence"/>
</dbReference>
<keyword evidence="4" id="KW-1185">Reference proteome</keyword>
<dbReference type="GO" id="GO:0009860">
    <property type="term" value="P:pollen tube growth"/>
    <property type="evidence" value="ECO:0000318"/>
    <property type="project" value="GO_Central"/>
</dbReference>
<dbReference type="InterPro" id="IPR044509">
    <property type="entry name" value="RIC2/4"/>
</dbReference>
<dbReference type="PANTHER" id="PTHR46931">
    <property type="entry name" value="CRIB DOMAIN-CONTAINING PROTEIN RIC2"/>
    <property type="match status" value="1"/>
</dbReference>
<evidence type="ECO:0000313" key="3">
    <source>
        <dbReference type="EMBL" id="EEF47410.1"/>
    </source>
</evidence>
<dbReference type="KEGG" id="rcu:8274298"/>
<dbReference type="OrthoDB" id="678664at2759"/>
<dbReference type="PANTHER" id="PTHR46931:SF6">
    <property type="entry name" value="CRIB DOMAIN-CONTAINING PROTEIN RIC4"/>
    <property type="match status" value="1"/>
</dbReference>
<organism evidence="3 4">
    <name type="scientific">Ricinus communis</name>
    <name type="common">Castor bean</name>
    <dbReference type="NCBI Taxonomy" id="3988"/>
    <lineage>
        <taxon>Eukaryota</taxon>
        <taxon>Viridiplantae</taxon>
        <taxon>Streptophyta</taxon>
        <taxon>Embryophyta</taxon>
        <taxon>Tracheophyta</taxon>
        <taxon>Spermatophyta</taxon>
        <taxon>Magnoliopsida</taxon>
        <taxon>eudicotyledons</taxon>
        <taxon>Gunneridae</taxon>
        <taxon>Pentapetalae</taxon>
        <taxon>rosids</taxon>
        <taxon>fabids</taxon>
        <taxon>Malpighiales</taxon>
        <taxon>Euphorbiaceae</taxon>
        <taxon>Acalyphoideae</taxon>
        <taxon>Acalypheae</taxon>
        <taxon>Ricinus</taxon>
    </lineage>
</organism>
<dbReference type="OMA" id="DPIRGWD"/>
<dbReference type="InterPro" id="IPR036936">
    <property type="entry name" value="CRIB_dom_sf"/>
</dbReference>
<dbReference type="PROSITE" id="PS50108">
    <property type="entry name" value="CRIB"/>
    <property type="match status" value="1"/>
</dbReference>
<dbReference type="SMART" id="SM00285">
    <property type="entry name" value="PBD"/>
    <property type="match status" value="1"/>
</dbReference>
<protein>
    <recommendedName>
        <fullName evidence="2">CRIB domain-containing protein</fullName>
    </recommendedName>
</protein>
<dbReference type="AlphaFoldDB" id="B9RM87"/>
<dbReference type="STRING" id="3988.B9RM87"/>
<sequence length="174" mass="19574">MRDRMERLVLLPFSIGCVSESSVAIGHHVHHPRGSKPPPDSNPSPIIRTKEEDEESLSSTESMKNAMKVFALSKPNISNRFHRIVKGFKTFSQLFVYEEEIEELEMEIGLPTDVKHVTHIGWDGSANTNPIQGWENLISPELLTLQPPNSLRQFELSMAAQTDHHSPLLRPSSA</sequence>